<evidence type="ECO:0000313" key="3">
    <source>
        <dbReference type="Proteomes" id="UP000000739"/>
    </source>
</evidence>
<dbReference type="HOGENOM" id="CLU_1501160_0_0_7"/>
<evidence type="ECO:0000256" key="1">
    <source>
        <dbReference type="SAM" id="MobiDB-lite"/>
    </source>
</evidence>
<proteinExistence type="predicted"/>
<dbReference type="Proteomes" id="UP000000739">
    <property type="component" value="Chromosome"/>
</dbReference>
<dbReference type="AlphaFoldDB" id="B8F9R4"/>
<gene>
    <name evidence="2" type="ordered locus">Dalk_1307</name>
</gene>
<dbReference type="RefSeq" id="WP_012610445.1">
    <property type="nucleotide sequence ID" value="NC_011768.1"/>
</dbReference>
<accession>B8F9R4</accession>
<reference evidence="2 3" key="1">
    <citation type="journal article" date="2012" name="Environ. Microbiol.">
        <title>The genome sequence of Desulfatibacillum alkenivorans AK-01: a blueprint for anaerobic alkane oxidation.</title>
        <authorList>
            <person name="Callaghan A.V."/>
            <person name="Morris B.E."/>
            <person name="Pereira I.A."/>
            <person name="McInerney M.J."/>
            <person name="Austin R.N."/>
            <person name="Groves J.T."/>
            <person name="Kukor J.J."/>
            <person name="Suflita J.M."/>
            <person name="Young L.Y."/>
            <person name="Zylstra G.J."/>
            <person name="Wawrik B."/>
        </authorList>
    </citation>
    <scope>NUCLEOTIDE SEQUENCE [LARGE SCALE GENOMIC DNA]</scope>
    <source>
        <strain evidence="2 3">AK-01</strain>
    </source>
</reference>
<protein>
    <submittedName>
        <fullName evidence="2">Uncharacterized protein</fullName>
    </submittedName>
</protein>
<dbReference type="EMBL" id="CP001322">
    <property type="protein sequence ID" value="ACL03010.1"/>
    <property type="molecule type" value="Genomic_DNA"/>
</dbReference>
<name>B8F9R4_DESAL</name>
<dbReference type="KEGG" id="dal:Dalk_1307"/>
<evidence type="ECO:0000313" key="2">
    <source>
        <dbReference type="EMBL" id="ACL03010.1"/>
    </source>
</evidence>
<feature type="region of interest" description="Disordered" evidence="1">
    <location>
        <begin position="154"/>
        <end position="179"/>
    </location>
</feature>
<sequence>MIKQNINNQEEYGFILNEEKIELLSQLGLTEIQLASLIVILKNPPQIITKYQAGDEDDYPKYSDHFETYTATKITDGTYYTYQDMPVEVNIIFGTPKSEILRLLKHLVDTIERFHEEDDSKNYWQFIEMQRKIHNPNEIPGCMLTFSRDKECSDASTTTDHKLKQKPSPEPSPSDSNYF</sequence>
<keyword evidence="3" id="KW-1185">Reference proteome</keyword>
<organism evidence="2 3">
    <name type="scientific">Desulfatibacillum aliphaticivorans</name>
    <dbReference type="NCBI Taxonomy" id="218208"/>
    <lineage>
        <taxon>Bacteria</taxon>
        <taxon>Pseudomonadati</taxon>
        <taxon>Thermodesulfobacteriota</taxon>
        <taxon>Desulfobacteria</taxon>
        <taxon>Desulfobacterales</taxon>
        <taxon>Desulfatibacillaceae</taxon>
        <taxon>Desulfatibacillum</taxon>
    </lineage>
</organism>